<evidence type="ECO:0000256" key="4">
    <source>
        <dbReference type="ARBA" id="ARBA00023002"/>
    </source>
</evidence>
<keyword evidence="4" id="KW-0560">Oxidoreductase</keyword>
<dbReference type="InterPro" id="IPR012133">
    <property type="entry name" value="Alpha-hydoxy_acid_DH_FMN"/>
</dbReference>
<dbReference type="Gene3D" id="3.20.20.70">
    <property type="entry name" value="Aldolase class I"/>
    <property type="match status" value="1"/>
</dbReference>
<feature type="domain" description="FMN hydroxy acid dehydrogenase" evidence="6">
    <location>
        <begin position="2"/>
        <end position="388"/>
    </location>
</feature>
<dbReference type="EMBL" id="CAFBQN010000009">
    <property type="protein sequence ID" value="CAB5053883.1"/>
    <property type="molecule type" value="Genomic_DNA"/>
</dbReference>
<dbReference type="PROSITE" id="PS00557">
    <property type="entry name" value="FMN_HYDROXY_ACID_DH_1"/>
    <property type="match status" value="1"/>
</dbReference>
<evidence type="ECO:0000256" key="5">
    <source>
        <dbReference type="ARBA" id="ARBA00024042"/>
    </source>
</evidence>
<dbReference type="Pfam" id="PF01070">
    <property type="entry name" value="FMN_dh"/>
    <property type="match status" value="1"/>
</dbReference>
<dbReference type="EMBL" id="CAEZZF010000002">
    <property type="protein sequence ID" value="CAB4742418.1"/>
    <property type="molecule type" value="Genomic_DNA"/>
</dbReference>
<dbReference type="GO" id="GO:0010181">
    <property type="term" value="F:FMN binding"/>
    <property type="evidence" value="ECO:0007669"/>
    <property type="project" value="InterPro"/>
</dbReference>
<reference evidence="7" key="1">
    <citation type="submission" date="2020-05" db="EMBL/GenBank/DDBJ databases">
        <authorList>
            <person name="Chiriac C."/>
            <person name="Salcher M."/>
            <person name="Ghai R."/>
            <person name="Kavagutti S V."/>
        </authorList>
    </citation>
    <scope>NUCLEOTIDE SEQUENCE</scope>
</reference>
<dbReference type="PROSITE" id="PS51349">
    <property type="entry name" value="FMN_HYDROXY_ACID_DH_2"/>
    <property type="match status" value="1"/>
</dbReference>
<dbReference type="PANTHER" id="PTHR10578">
    <property type="entry name" value="S -2-HYDROXY-ACID OXIDASE-RELATED"/>
    <property type="match status" value="1"/>
</dbReference>
<evidence type="ECO:0000256" key="1">
    <source>
        <dbReference type="ARBA" id="ARBA00001917"/>
    </source>
</evidence>
<dbReference type="PIRSF" id="PIRSF000138">
    <property type="entry name" value="Al-hdrx_acd_dh"/>
    <property type="match status" value="1"/>
</dbReference>
<dbReference type="CDD" id="cd02809">
    <property type="entry name" value="alpha_hydroxyacid_oxid_FMN"/>
    <property type="match status" value="1"/>
</dbReference>
<sequence>MTKSGRIHNVEDYRGLAHKRLPRAVIDFIEGGAEDEITISRNRAGFENIHIIPRILTDVSVRNISTTILGTPVSSPIVLCPVGLATLAHPMGEVAAGIAAANKGIISTYSSSSSWNLEDIAAASSGVKWFQLYIWKDRKLTAEIVERARKAGYTALVLTVDVPISARRERDLRNGFTIPPRPRLNQMGDLFQHFGWFYAQLKSEISGHKMSMGNFTPENVGMRTRLKMLEVVNELFDPSITWKDVAWLKSIWKGPVVIKGVMTPEDAKLAVKAGADAIWISNHGGRQLDGVSGTIEVLPEIVNAVKGKAEIYLDGGVRRGSDIVKAIALGANACMIGRPYMYGLAANGAAGVESIIKILEIEMDATMALMGRPTIASLDSSSVRIANK</sequence>
<dbReference type="SUPFAM" id="SSF51395">
    <property type="entry name" value="FMN-linked oxidoreductases"/>
    <property type="match status" value="1"/>
</dbReference>
<dbReference type="GO" id="GO:0016614">
    <property type="term" value="F:oxidoreductase activity, acting on CH-OH group of donors"/>
    <property type="evidence" value="ECO:0007669"/>
    <property type="project" value="UniProtKB-ARBA"/>
</dbReference>
<protein>
    <submittedName>
        <fullName evidence="7">Unannotated protein</fullName>
    </submittedName>
</protein>
<dbReference type="FunFam" id="3.20.20.70:FF:000029">
    <property type="entry name" value="L-lactate dehydrogenase"/>
    <property type="match status" value="1"/>
</dbReference>
<dbReference type="InterPro" id="IPR008259">
    <property type="entry name" value="FMN_hydac_DH_AS"/>
</dbReference>
<accession>A0A6J6T5W9</accession>
<proteinExistence type="inferred from homology"/>
<evidence type="ECO:0000313" key="7">
    <source>
        <dbReference type="EMBL" id="CAB4742418.1"/>
    </source>
</evidence>
<keyword evidence="2" id="KW-0285">Flavoprotein</keyword>
<keyword evidence="3" id="KW-0288">FMN</keyword>
<dbReference type="InterPro" id="IPR037396">
    <property type="entry name" value="FMN_HAD"/>
</dbReference>
<evidence type="ECO:0000313" key="8">
    <source>
        <dbReference type="EMBL" id="CAB5053883.1"/>
    </source>
</evidence>
<evidence type="ECO:0000256" key="3">
    <source>
        <dbReference type="ARBA" id="ARBA00022643"/>
    </source>
</evidence>
<dbReference type="InterPro" id="IPR013785">
    <property type="entry name" value="Aldolase_TIM"/>
</dbReference>
<organism evidence="7">
    <name type="scientific">freshwater metagenome</name>
    <dbReference type="NCBI Taxonomy" id="449393"/>
    <lineage>
        <taxon>unclassified sequences</taxon>
        <taxon>metagenomes</taxon>
        <taxon>ecological metagenomes</taxon>
    </lineage>
</organism>
<evidence type="ECO:0000256" key="2">
    <source>
        <dbReference type="ARBA" id="ARBA00022630"/>
    </source>
</evidence>
<dbReference type="InterPro" id="IPR000262">
    <property type="entry name" value="FMN-dep_DH"/>
</dbReference>
<dbReference type="AlphaFoldDB" id="A0A6J6T5W9"/>
<evidence type="ECO:0000259" key="6">
    <source>
        <dbReference type="PROSITE" id="PS51349"/>
    </source>
</evidence>
<gene>
    <name evidence="7" type="ORF">UFOPK2837_00083</name>
    <name evidence="8" type="ORF">UFOPK4319_00272</name>
</gene>
<comment type="cofactor">
    <cofactor evidence="1">
        <name>FMN</name>
        <dbReference type="ChEBI" id="CHEBI:58210"/>
    </cofactor>
</comment>
<name>A0A6J6T5W9_9ZZZZ</name>
<dbReference type="PANTHER" id="PTHR10578:SF107">
    <property type="entry name" value="2-HYDROXYACID OXIDASE 1"/>
    <property type="match status" value="1"/>
</dbReference>
<comment type="similarity">
    <text evidence="5">Belongs to the FMN-dependent alpha-hydroxy acid dehydrogenase family.</text>
</comment>